<evidence type="ECO:0000313" key="2">
    <source>
        <dbReference type="EMBL" id="KAB7759034.1"/>
    </source>
</evidence>
<organism evidence="2 3">
    <name type="scientific">Mycolicibacterium phlei DSM 43239 = CCUG 21000</name>
    <dbReference type="NCBI Taxonomy" id="1226750"/>
    <lineage>
        <taxon>Bacteria</taxon>
        <taxon>Bacillati</taxon>
        <taxon>Actinomycetota</taxon>
        <taxon>Actinomycetes</taxon>
        <taxon>Mycobacteriales</taxon>
        <taxon>Mycobacteriaceae</taxon>
        <taxon>Mycolicibacterium</taxon>
    </lineage>
</organism>
<evidence type="ECO:0000256" key="1">
    <source>
        <dbReference type="SAM" id="MobiDB-lite"/>
    </source>
</evidence>
<dbReference type="Proteomes" id="UP000325690">
    <property type="component" value="Unassembled WGS sequence"/>
</dbReference>
<dbReference type="AlphaFoldDB" id="A0A5N5VAR8"/>
<protein>
    <submittedName>
        <fullName evidence="2">Uncharacterized protein</fullName>
    </submittedName>
</protein>
<keyword evidence="3" id="KW-1185">Reference proteome</keyword>
<accession>A0A5N5VAR8</accession>
<reference evidence="2 3" key="1">
    <citation type="submission" date="2012-10" db="EMBL/GenBank/DDBJ databases">
        <title>The draft sequence of the Mycobacterium pheli genome.</title>
        <authorList>
            <person name="Pettersson B.M.F."/>
            <person name="Das S."/>
            <person name="Dasgupta S."/>
            <person name="Bhattacharya A."/>
            <person name="Kirsebom L.A."/>
        </authorList>
    </citation>
    <scope>NUCLEOTIDE SEQUENCE [LARGE SCALE GENOMIC DNA]</scope>
    <source>
        <strain evidence="2 3">CCUG 21000</strain>
    </source>
</reference>
<name>A0A5N5VAR8_MYCPH</name>
<sequence>MSWLLVGLIPGLLMAATFGLQRVEAGLDRETVSALDVARFLKHAQPSDVRRLARDGMGDALAGMGHRPPVRTSPVVSAVMDAGTGLPTRMYTPDGVKSEFRSTRHADHV</sequence>
<comment type="caution">
    <text evidence="2">The sequence shown here is derived from an EMBL/GenBank/DDBJ whole genome shotgun (WGS) entry which is preliminary data.</text>
</comment>
<evidence type="ECO:0000313" key="3">
    <source>
        <dbReference type="Proteomes" id="UP000325690"/>
    </source>
</evidence>
<feature type="region of interest" description="Disordered" evidence="1">
    <location>
        <begin position="87"/>
        <end position="109"/>
    </location>
</feature>
<proteinExistence type="predicted"/>
<gene>
    <name evidence="2" type="ORF">MPHL21000_04305</name>
</gene>
<feature type="compositionally biased region" description="Basic and acidic residues" evidence="1">
    <location>
        <begin position="96"/>
        <end position="109"/>
    </location>
</feature>
<dbReference type="EMBL" id="ANBP01000003">
    <property type="protein sequence ID" value="KAB7759034.1"/>
    <property type="molecule type" value="Genomic_DNA"/>
</dbReference>